<dbReference type="PANTHER" id="PTHR47235:SF1">
    <property type="entry name" value="BLR6548 PROTEIN"/>
    <property type="match status" value="1"/>
</dbReference>
<organism evidence="5 6">
    <name type="scientific">Usitatibacter rugosus</name>
    <dbReference type="NCBI Taxonomy" id="2732067"/>
    <lineage>
        <taxon>Bacteria</taxon>
        <taxon>Pseudomonadati</taxon>
        <taxon>Pseudomonadota</taxon>
        <taxon>Betaproteobacteria</taxon>
        <taxon>Nitrosomonadales</taxon>
        <taxon>Usitatibacteraceae</taxon>
        <taxon>Usitatibacter</taxon>
    </lineage>
</organism>
<keyword evidence="2 3" id="KW-0732">Signal</keyword>
<evidence type="ECO:0000259" key="4">
    <source>
        <dbReference type="Pfam" id="PF13458"/>
    </source>
</evidence>
<dbReference type="PROSITE" id="PS51257">
    <property type="entry name" value="PROKAR_LIPOPROTEIN"/>
    <property type="match status" value="1"/>
</dbReference>
<dbReference type="PANTHER" id="PTHR47235">
    <property type="entry name" value="BLR6548 PROTEIN"/>
    <property type="match status" value="1"/>
</dbReference>
<dbReference type="Gene3D" id="3.40.50.2300">
    <property type="match status" value="2"/>
</dbReference>
<gene>
    <name evidence="5" type="ORF">DSM104443_01113</name>
</gene>
<evidence type="ECO:0000256" key="3">
    <source>
        <dbReference type="SAM" id="SignalP"/>
    </source>
</evidence>
<dbReference type="AlphaFoldDB" id="A0A6M4GSH9"/>
<keyword evidence="6" id="KW-1185">Reference proteome</keyword>
<dbReference type="EMBL" id="CP053069">
    <property type="protein sequence ID" value="QJR10062.1"/>
    <property type="molecule type" value="Genomic_DNA"/>
</dbReference>
<evidence type="ECO:0000313" key="5">
    <source>
        <dbReference type="EMBL" id="QJR10062.1"/>
    </source>
</evidence>
<comment type="similarity">
    <text evidence="1">Belongs to the leucine-binding protein family.</text>
</comment>
<dbReference type="KEGG" id="uru:DSM104443_01113"/>
<proteinExistence type="inferred from homology"/>
<feature type="chain" id="PRO_5027043248" description="Leucine-binding protein domain-containing protein" evidence="3">
    <location>
        <begin position="23"/>
        <end position="373"/>
    </location>
</feature>
<dbReference type="CDD" id="cd06326">
    <property type="entry name" value="PBP1_ABC_ligand_binding-like"/>
    <property type="match status" value="1"/>
</dbReference>
<dbReference type="Pfam" id="PF13458">
    <property type="entry name" value="Peripla_BP_6"/>
    <property type="match status" value="1"/>
</dbReference>
<dbReference type="SUPFAM" id="SSF53822">
    <property type="entry name" value="Periplasmic binding protein-like I"/>
    <property type="match status" value="1"/>
</dbReference>
<protein>
    <recommendedName>
        <fullName evidence="4">Leucine-binding protein domain-containing protein</fullName>
    </recommendedName>
</protein>
<sequence length="373" mass="40181">MDHLRLRGVAVLFAAAFGCAFAAGKEPLLIGQTADFSGPQASPVKETTEAARAYFDWINKQGGVNGRQIVLESLDDGFDPKKTVENANKLATTRPVLALMLSRGTANAEALIPFTREKKILVLAPVGGSEKMHRPADHYLFNIRPTHRSEAERAVEQLSSQGLRRIAVAYVDDAMGNDAMKGALAGLKTVSLEPAALVTIPRGEPKVEAAVEALAKVRPDAIVGLCIAKSCAALVKQLREKGVYSQFVSMSNTSSAGYVKDLGPAARGVIVTQVYPYPFSDATRASKDFRVLAKEYKLASSYSAMEGFLAAKVMTEALRRAGPNPTRESVIKGMESLNRFDVGGFVIDFGNHSRSGSEHMEMTMIGKDGKFVR</sequence>
<dbReference type="RefSeq" id="WP_171090290.1">
    <property type="nucleotide sequence ID" value="NZ_CP053069.1"/>
</dbReference>
<feature type="signal peptide" evidence="3">
    <location>
        <begin position="1"/>
        <end position="22"/>
    </location>
</feature>
<evidence type="ECO:0000256" key="1">
    <source>
        <dbReference type="ARBA" id="ARBA00010062"/>
    </source>
</evidence>
<feature type="domain" description="Leucine-binding protein" evidence="4">
    <location>
        <begin position="30"/>
        <end position="369"/>
    </location>
</feature>
<accession>A0A6M4GSH9</accession>
<dbReference type="Proteomes" id="UP000501534">
    <property type="component" value="Chromosome"/>
</dbReference>
<name>A0A6M4GSH9_9PROT</name>
<dbReference type="InterPro" id="IPR028082">
    <property type="entry name" value="Peripla_BP_I"/>
</dbReference>
<evidence type="ECO:0000313" key="6">
    <source>
        <dbReference type="Proteomes" id="UP000501534"/>
    </source>
</evidence>
<evidence type="ECO:0000256" key="2">
    <source>
        <dbReference type="ARBA" id="ARBA00022729"/>
    </source>
</evidence>
<reference evidence="5 6" key="1">
    <citation type="submission" date="2020-04" db="EMBL/GenBank/DDBJ databases">
        <title>Usitatibacter rugosus gen. nov., sp. nov. and Usitatibacter palustris sp. nov., novel members of Usitatibacteraceae fam. nov. within the order Nitrosomonadales isolated from soil.</title>
        <authorList>
            <person name="Huber K.J."/>
            <person name="Neumann-Schaal M."/>
            <person name="Geppert A."/>
            <person name="Luckner M."/>
            <person name="Wanner G."/>
            <person name="Overmann J."/>
        </authorList>
    </citation>
    <scope>NUCLEOTIDE SEQUENCE [LARGE SCALE GENOMIC DNA]</scope>
    <source>
        <strain evidence="5 6">0125_3</strain>
    </source>
</reference>
<dbReference type="InterPro" id="IPR028081">
    <property type="entry name" value="Leu-bd"/>
</dbReference>